<dbReference type="AlphaFoldDB" id="A0A1Q9JGM5"/>
<evidence type="ECO:0000256" key="10">
    <source>
        <dbReference type="ARBA" id="ARBA00048525"/>
    </source>
</evidence>
<comment type="catalytic activity">
    <reaction evidence="10">
        <text>thymidine + phosphate = 2-deoxy-alpha-D-ribose 1-phosphate + thymine</text>
        <dbReference type="Rhea" id="RHEA:16037"/>
        <dbReference type="ChEBI" id="CHEBI:17748"/>
        <dbReference type="ChEBI" id="CHEBI:17821"/>
        <dbReference type="ChEBI" id="CHEBI:43474"/>
        <dbReference type="ChEBI" id="CHEBI:57259"/>
        <dbReference type="EC" id="2.4.2.2"/>
    </reaction>
</comment>
<dbReference type="EMBL" id="MJIE01000001">
    <property type="protein sequence ID" value="OLR55349.1"/>
    <property type="molecule type" value="Genomic_DNA"/>
</dbReference>
<dbReference type="InterPro" id="IPR036566">
    <property type="entry name" value="PYNP-like_C_sf"/>
</dbReference>
<evidence type="ECO:0000256" key="6">
    <source>
        <dbReference type="ARBA" id="ARBA00014680"/>
    </source>
</evidence>
<dbReference type="GO" id="GO:0005829">
    <property type="term" value="C:cytosol"/>
    <property type="evidence" value="ECO:0007669"/>
    <property type="project" value="TreeGrafter"/>
</dbReference>
<dbReference type="SMART" id="SM00941">
    <property type="entry name" value="PYNP_C"/>
    <property type="match status" value="1"/>
</dbReference>
<accession>A0A1Q9JGM5</accession>
<dbReference type="InterPro" id="IPR000312">
    <property type="entry name" value="Glycosyl_Trfase_fam3"/>
</dbReference>
<evidence type="ECO:0000256" key="1">
    <source>
        <dbReference type="ARBA" id="ARBA00001066"/>
    </source>
</evidence>
<evidence type="ECO:0000256" key="2">
    <source>
        <dbReference type="ARBA" id="ARBA00003877"/>
    </source>
</evidence>
<evidence type="ECO:0000256" key="7">
    <source>
        <dbReference type="ARBA" id="ARBA00022676"/>
    </source>
</evidence>
<dbReference type="GO" id="GO:0006213">
    <property type="term" value="P:pyrimidine nucleoside metabolic process"/>
    <property type="evidence" value="ECO:0007669"/>
    <property type="project" value="InterPro"/>
</dbReference>
<evidence type="ECO:0000313" key="13">
    <source>
        <dbReference type="Proteomes" id="UP000187404"/>
    </source>
</evidence>
<dbReference type="PANTHER" id="PTHR10515:SF0">
    <property type="entry name" value="THYMIDINE PHOSPHORYLASE"/>
    <property type="match status" value="1"/>
</dbReference>
<keyword evidence="7" id="KW-0328">Glycosyltransferase</keyword>
<comment type="catalytic activity">
    <reaction evidence="1">
        <text>2'-deoxyuridine + phosphate = 2-deoxy-alpha-D-ribose 1-phosphate + uracil</text>
        <dbReference type="Rhea" id="RHEA:22824"/>
        <dbReference type="ChEBI" id="CHEBI:16450"/>
        <dbReference type="ChEBI" id="CHEBI:17568"/>
        <dbReference type="ChEBI" id="CHEBI:43474"/>
        <dbReference type="ChEBI" id="CHEBI:57259"/>
        <dbReference type="EC" id="2.4.2.2"/>
    </reaction>
</comment>
<evidence type="ECO:0000313" key="12">
    <source>
        <dbReference type="EMBL" id="OLR55349.1"/>
    </source>
</evidence>
<proteinExistence type="inferred from homology"/>
<dbReference type="InterPro" id="IPR013102">
    <property type="entry name" value="PYNP_C"/>
</dbReference>
<dbReference type="NCBIfam" id="NF004490">
    <property type="entry name" value="PRK05820.1"/>
    <property type="match status" value="1"/>
</dbReference>
<dbReference type="Gene3D" id="3.40.1030.10">
    <property type="entry name" value="Nucleoside phosphorylase/phosphoribosyltransferase catalytic domain"/>
    <property type="match status" value="1"/>
</dbReference>
<feature type="domain" description="Pyrimidine nucleoside phosphorylase C-terminal" evidence="11">
    <location>
        <begin position="345"/>
        <end position="419"/>
    </location>
</feature>
<reference evidence="12 13" key="1">
    <citation type="journal article" date="2016" name="Appl. Environ. Microbiol.">
        <title>Function and Phylogeny of Bacterial Butyryl Coenzyme A:Acetate Transferases and Their Diversity in the Proximal Colon of Swine.</title>
        <authorList>
            <person name="Trachsel J."/>
            <person name="Bayles D.O."/>
            <person name="Looft T."/>
            <person name="Levine U.Y."/>
            <person name="Allen H.K."/>
        </authorList>
    </citation>
    <scope>NUCLEOTIDE SEQUENCE [LARGE SCALE GENOMIC DNA]</scope>
    <source>
        <strain evidence="12 13">68-3-10</strain>
    </source>
</reference>
<dbReference type="Pfam" id="PF00591">
    <property type="entry name" value="Glycos_transf_3"/>
    <property type="match status" value="1"/>
</dbReference>
<dbReference type="PANTHER" id="PTHR10515">
    <property type="entry name" value="THYMIDINE PHOSPHORYLASE"/>
    <property type="match status" value="1"/>
</dbReference>
<dbReference type="InterPro" id="IPR036320">
    <property type="entry name" value="Glycosyl_Trfase_fam3_N_dom_sf"/>
</dbReference>
<dbReference type="SUPFAM" id="SSF47648">
    <property type="entry name" value="Nucleoside phosphorylase/phosphoribosyltransferase N-terminal domain"/>
    <property type="match status" value="1"/>
</dbReference>
<comment type="similarity">
    <text evidence="3">Belongs to the thymidine/pyrimidine-nucleoside phosphorylase family.</text>
</comment>
<dbReference type="InterPro" id="IPR017459">
    <property type="entry name" value="Glycosyl_Trfase_fam3_N_dom"/>
</dbReference>
<dbReference type="InterPro" id="IPR018090">
    <property type="entry name" value="Pyrmidine_PPas_bac/euk"/>
</dbReference>
<evidence type="ECO:0000256" key="3">
    <source>
        <dbReference type="ARBA" id="ARBA00006915"/>
    </source>
</evidence>
<dbReference type="SUPFAM" id="SSF52418">
    <property type="entry name" value="Nucleoside phosphorylase/phosphoribosyltransferase catalytic domain"/>
    <property type="match status" value="1"/>
</dbReference>
<evidence type="ECO:0000256" key="4">
    <source>
        <dbReference type="ARBA" id="ARBA00011738"/>
    </source>
</evidence>
<dbReference type="Proteomes" id="UP000187404">
    <property type="component" value="Unassembled WGS sequence"/>
</dbReference>
<evidence type="ECO:0000256" key="9">
    <source>
        <dbReference type="ARBA" id="ARBA00048453"/>
    </source>
</evidence>
<keyword evidence="8" id="KW-0808">Transferase</keyword>
<organism evidence="12 13">
    <name type="scientific">Hornefia porci</name>
    <dbReference type="NCBI Taxonomy" id="2652292"/>
    <lineage>
        <taxon>Bacteria</taxon>
        <taxon>Bacillati</taxon>
        <taxon>Bacillota</taxon>
        <taxon>Clostridia</taxon>
        <taxon>Peptostreptococcales</taxon>
        <taxon>Anaerovoracaceae</taxon>
        <taxon>Hornefia</taxon>
    </lineage>
</organism>
<dbReference type="Gene3D" id="1.20.970.10">
    <property type="entry name" value="Transferase, Pyrimidine Nucleoside Phosphorylase, Chain C"/>
    <property type="match status" value="1"/>
</dbReference>
<dbReference type="NCBIfam" id="TIGR02644">
    <property type="entry name" value="Y_phosphoryl"/>
    <property type="match status" value="1"/>
</dbReference>
<dbReference type="Gene3D" id="3.90.1170.30">
    <property type="entry name" value="Pyrimidine nucleoside phosphorylase-like, C-terminal domain"/>
    <property type="match status" value="1"/>
</dbReference>
<dbReference type="GO" id="GO:0006206">
    <property type="term" value="P:pyrimidine nucleobase metabolic process"/>
    <property type="evidence" value="ECO:0007669"/>
    <property type="project" value="InterPro"/>
</dbReference>
<dbReference type="SUPFAM" id="SSF54680">
    <property type="entry name" value="Pyrimidine nucleoside phosphorylase C-terminal domain"/>
    <property type="match status" value="1"/>
</dbReference>
<evidence type="ECO:0000256" key="5">
    <source>
        <dbReference type="ARBA" id="ARBA00011889"/>
    </source>
</evidence>
<dbReference type="NCBIfam" id="NF004747">
    <property type="entry name" value="PRK06078.1"/>
    <property type="match status" value="1"/>
</dbReference>
<dbReference type="FunFam" id="3.40.1030.10:FF:000003">
    <property type="entry name" value="Pyrimidine-nucleoside phosphorylase"/>
    <property type="match status" value="1"/>
</dbReference>
<dbReference type="STRING" id="1261640.BHK98_04275"/>
<dbReference type="GO" id="GO:0004645">
    <property type="term" value="F:1,4-alpha-oligoglucan phosphorylase activity"/>
    <property type="evidence" value="ECO:0007669"/>
    <property type="project" value="InterPro"/>
</dbReference>
<dbReference type="InterPro" id="IPR017872">
    <property type="entry name" value="Pyrmidine_PPase_CS"/>
</dbReference>
<sequence length="435" mass="45995">MDMQDIIIRKRDGGALSPAEIRFFVDGYVREEIPDYQASALLMAIYFQGLDRGETMELTEAMRRSGDTVDLSAVPGIKVDKHSTGGVGDKTTLIVGPIAAACGVPVAKMSGRGLGFTGGTVDKLESIPGLRTTLEPEAFMKQVRETGIALIGQSGHITPADKKLYALRDVTGTVENMSLIASSIMSKKLAAGSDAIVLDVKCGRGAFMKSQEDARRLAQIMVDIGADAGRRTIAMITDMSQPLGDAVGNALEVQEAIHVLRGEGPEDITELSVEIAGAMIYLGGRVRTYEEGAYVARQALVSGAGLEKFRALITAQGGDPLVCDDPSILTVSPSECDVIAQETGYIRQIDAEQIGIASQHSGAGRATKEDSIDPGAGILLHVKVGDHVSKGDVLASVFSSGRKKADAAAAQARKAYIIDKKKPEKPTLIKEIIGK</sequence>
<dbReference type="InterPro" id="IPR035902">
    <property type="entry name" value="Nuc_phospho_transferase"/>
</dbReference>
<dbReference type="Pfam" id="PF07831">
    <property type="entry name" value="PYNP_C"/>
    <property type="match status" value="1"/>
</dbReference>
<dbReference type="Pfam" id="PF02885">
    <property type="entry name" value="Glycos_trans_3N"/>
    <property type="match status" value="1"/>
</dbReference>
<dbReference type="EC" id="2.4.2.2" evidence="5"/>
<comment type="caution">
    <text evidence="12">The sequence shown here is derived from an EMBL/GenBank/DDBJ whole genome shotgun (WGS) entry which is preliminary data.</text>
</comment>
<keyword evidence="13" id="KW-1185">Reference proteome</keyword>
<comment type="subunit">
    <text evidence="4">Homodimer.</text>
</comment>
<dbReference type="GO" id="GO:0009032">
    <property type="term" value="F:thymidine phosphorylase activity"/>
    <property type="evidence" value="ECO:0007669"/>
    <property type="project" value="TreeGrafter"/>
</dbReference>
<comment type="catalytic activity">
    <reaction evidence="9">
        <text>uridine + phosphate = alpha-D-ribose 1-phosphate + uracil</text>
        <dbReference type="Rhea" id="RHEA:24388"/>
        <dbReference type="ChEBI" id="CHEBI:16704"/>
        <dbReference type="ChEBI" id="CHEBI:17568"/>
        <dbReference type="ChEBI" id="CHEBI:43474"/>
        <dbReference type="ChEBI" id="CHEBI:57720"/>
        <dbReference type="EC" id="2.4.2.2"/>
    </reaction>
</comment>
<evidence type="ECO:0000256" key="8">
    <source>
        <dbReference type="ARBA" id="ARBA00022679"/>
    </source>
</evidence>
<evidence type="ECO:0000259" key="11">
    <source>
        <dbReference type="SMART" id="SM00941"/>
    </source>
</evidence>
<comment type="function">
    <text evidence="2">Catalyzes phosphorolysis of the pyrimidine nucleosides uridine, thymidine and 2'-deoxyuridine with the formation of the corresponding pyrimidine base and ribose-1-phosphate.</text>
</comment>
<dbReference type="PIRSF" id="PIRSF000478">
    <property type="entry name" value="TP_PyNP"/>
    <property type="match status" value="1"/>
</dbReference>
<dbReference type="OrthoDB" id="9763887at2"/>
<dbReference type="RefSeq" id="WP_075712344.1">
    <property type="nucleotide sequence ID" value="NZ_MJIE01000001.1"/>
</dbReference>
<dbReference type="PROSITE" id="PS00647">
    <property type="entry name" value="THYMID_PHOSPHORYLASE"/>
    <property type="match status" value="1"/>
</dbReference>
<protein>
    <recommendedName>
        <fullName evidence="6">Pyrimidine-nucleoside phosphorylase</fullName>
        <ecNumber evidence="5">2.4.2.2</ecNumber>
    </recommendedName>
</protein>
<gene>
    <name evidence="12" type="primary">deoA</name>
    <name evidence="12" type="ORF">BHK98_04275</name>
</gene>
<name>A0A1Q9JGM5_9FIRM</name>
<dbReference type="InterPro" id="IPR000053">
    <property type="entry name" value="Thymidine/pyrmidine_PPase"/>
</dbReference>